<feature type="domain" description="Nucleotidyl transferase" evidence="1">
    <location>
        <begin position="2"/>
        <end position="232"/>
    </location>
</feature>
<protein>
    <submittedName>
        <fullName evidence="2">Glucose-1-phosphate thymidylyltransferase</fullName>
    </submittedName>
</protein>
<reference evidence="2 3" key="1">
    <citation type="submission" date="2017-09" db="EMBL/GenBank/DDBJ databases">
        <title>Sequencing the genomes of two abundant thermophiles in Great Basin hot springs: Thermocrinis jamiesonii and novel Chloroflexi Thermoflexus hugenholtzii.</title>
        <authorList>
            <person name="Hedlund B."/>
        </authorList>
    </citation>
    <scope>NUCLEOTIDE SEQUENCE [LARGE SCALE GENOMIC DNA]</scope>
    <source>
        <strain evidence="2 3">G233</strain>
    </source>
</reference>
<organism evidence="2 3">
    <name type="scientific">Tepidiforma thermophila (strain KCTC 52669 / CGMCC 1.13589 / G233)</name>
    <dbReference type="NCBI Taxonomy" id="2761530"/>
    <lineage>
        <taxon>Bacteria</taxon>
        <taxon>Bacillati</taxon>
        <taxon>Chloroflexota</taxon>
        <taxon>Tepidiformia</taxon>
        <taxon>Tepidiformales</taxon>
        <taxon>Tepidiformaceae</taxon>
        <taxon>Tepidiforma</taxon>
    </lineage>
</organism>
<dbReference type="Gene3D" id="3.90.550.10">
    <property type="entry name" value="Spore Coat Polysaccharide Biosynthesis Protein SpsA, Chain A"/>
    <property type="match status" value="1"/>
</dbReference>
<dbReference type="PANTHER" id="PTHR42883">
    <property type="entry name" value="GLUCOSE-1-PHOSPHATE THYMIDYLTRANSFERASE"/>
    <property type="match status" value="1"/>
</dbReference>
<keyword evidence="3" id="KW-1185">Reference proteome</keyword>
<dbReference type="InterPro" id="IPR005835">
    <property type="entry name" value="NTP_transferase_dom"/>
</dbReference>
<dbReference type="SUPFAM" id="SSF53448">
    <property type="entry name" value="Nucleotide-diphospho-sugar transferases"/>
    <property type="match status" value="1"/>
</dbReference>
<dbReference type="InterPro" id="IPR029044">
    <property type="entry name" value="Nucleotide-diphossugar_trans"/>
</dbReference>
<dbReference type="EMBL" id="PDJQ01000001">
    <property type="protein sequence ID" value="PFG73921.1"/>
    <property type="molecule type" value="Genomic_DNA"/>
</dbReference>
<dbReference type="CDD" id="cd04189">
    <property type="entry name" value="G1P_TT_long"/>
    <property type="match status" value="1"/>
</dbReference>
<proteinExistence type="predicted"/>
<name>A0A2A9HFK5_TEPT2</name>
<evidence type="ECO:0000313" key="3">
    <source>
        <dbReference type="Proteomes" id="UP000223071"/>
    </source>
</evidence>
<evidence type="ECO:0000259" key="1">
    <source>
        <dbReference type="Pfam" id="PF00483"/>
    </source>
</evidence>
<dbReference type="GO" id="GO:0016740">
    <property type="term" value="F:transferase activity"/>
    <property type="evidence" value="ECO:0007669"/>
    <property type="project" value="UniProtKB-KW"/>
</dbReference>
<dbReference type="Pfam" id="PF00483">
    <property type="entry name" value="NTP_transferase"/>
    <property type="match status" value="1"/>
</dbReference>
<dbReference type="AlphaFoldDB" id="A0A2A9HFK5"/>
<comment type="caution">
    <text evidence="2">The sequence shown here is derived from an EMBL/GenBank/DDBJ whole genome shotgun (WGS) entry which is preliminary data.</text>
</comment>
<keyword evidence="2" id="KW-0808">Transferase</keyword>
<sequence>MKGIVLAGGKGSRLRPFTYSGAKQLVPIANTPVLHFPVRQLVEAGIREIALVVGETEGQVREAMGDGSAFGARFTYVRQEAPLGIAHGALVCREFVGDDAFVLYLGDNVLMGGIAGFVERFARSRADGALILREVEDPRAFGVARMQGERLVEVVEKPERPPSNLAVIGVYAFRPVVFEVIAGQRPSARGELEIADAINGLLARGCRVEVEVTPREWIDTGKMEDILAANRLLLGTVERRIAPGALVRGSRLEGAVVIEDGARVEESEVIGPATIGAGAHIVESVIGPNAAIGEGCRVVRSRVEDAIVMSSSEVVDCPGVAHSMLGRFTRVVGAPAGARLTLGDHSRVEAAG</sequence>
<dbReference type="RefSeq" id="WP_098503348.1">
    <property type="nucleotide sequence ID" value="NZ_PDJQ01000001.1"/>
</dbReference>
<dbReference type="InterPro" id="IPR005908">
    <property type="entry name" value="G1P_thy_trans_l"/>
</dbReference>
<dbReference type="PANTHER" id="PTHR42883:SF2">
    <property type="entry name" value="THYMIDYLYLTRANSFERASE"/>
    <property type="match status" value="1"/>
</dbReference>
<dbReference type="Gene3D" id="2.160.10.10">
    <property type="entry name" value="Hexapeptide repeat proteins"/>
    <property type="match status" value="1"/>
</dbReference>
<dbReference type="Proteomes" id="UP000223071">
    <property type="component" value="Unassembled WGS sequence"/>
</dbReference>
<accession>A0A2A9HFK5</accession>
<dbReference type="NCBIfam" id="TIGR01208">
    <property type="entry name" value="rmlA_long"/>
    <property type="match status" value="1"/>
</dbReference>
<gene>
    <name evidence="2" type="ORF">A9A59_1127</name>
</gene>
<evidence type="ECO:0000313" key="2">
    <source>
        <dbReference type="EMBL" id="PFG73921.1"/>
    </source>
</evidence>